<keyword evidence="3 5" id="KW-0687">Ribonucleoprotein</keyword>
<feature type="domain" description="KOW" evidence="7">
    <location>
        <begin position="6"/>
        <end position="33"/>
    </location>
</feature>
<comment type="function">
    <text evidence="5">One of two assembly initiator proteins, it binds directly to the 5'-end of the 23S rRNA, where it nucleates assembly of the 50S subunit.</text>
</comment>
<dbReference type="InterPro" id="IPR014722">
    <property type="entry name" value="Rib_uL2_dom2"/>
</dbReference>
<dbReference type="HAMAP" id="MF_01326_B">
    <property type="entry name" value="Ribosomal_uL24_B"/>
    <property type="match status" value="1"/>
</dbReference>
<evidence type="ECO:0000256" key="1">
    <source>
        <dbReference type="ARBA" id="ARBA00010618"/>
    </source>
</evidence>
<dbReference type="InterPro" id="IPR041988">
    <property type="entry name" value="Ribosomal_uL24_KOW"/>
</dbReference>
<keyword evidence="9" id="KW-1185">Reference proteome</keyword>
<accession>B8I7Z0</accession>
<comment type="similarity">
    <text evidence="1 5 6">Belongs to the universal ribosomal protein uL24 family.</text>
</comment>
<dbReference type="InterPro" id="IPR005824">
    <property type="entry name" value="KOW"/>
</dbReference>
<dbReference type="Gene3D" id="2.30.30.30">
    <property type="match status" value="1"/>
</dbReference>
<dbReference type="AlphaFoldDB" id="B8I7Z0"/>
<reference evidence="8 9" key="1">
    <citation type="submission" date="2009-01" db="EMBL/GenBank/DDBJ databases">
        <title>Complete sequence of Clostridium cellulolyticum H10.</title>
        <authorList>
            <consortium name="US DOE Joint Genome Institute"/>
            <person name="Lucas S."/>
            <person name="Copeland A."/>
            <person name="Lapidus A."/>
            <person name="Glavina del Rio T."/>
            <person name="Dalin E."/>
            <person name="Tice H."/>
            <person name="Bruce D."/>
            <person name="Goodwin L."/>
            <person name="Pitluck S."/>
            <person name="Chertkov O."/>
            <person name="Saunders E."/>
            <person name="Brettin T."/>
            <person name="Detter J.C."/>
            <person name="Han C."/>
            <person name="Larimer F."/>
            <person name="Land M."/>
            <person name="Hauser L."/>
            <person name="Kyrpides N."/>
            <person name="Ivanova N."/>
            <person name="Zhou J."/>
            <person name="Richardson P."/>
        </authorList>
    </citation>
    <scope>NUCLEOTIDE SEQUENCE [LARGE SCALE GENOMIC DNA]</scope>
    <source>
        <strain evidence="9">ATCC 35319 / DSM 5812 / JCM 6584 / H10</strain>
    </source>
</reference>
<dbReference type="InterPro" id="IPR005825">
    <property type="entry name" value="Ribosomal_uL24_CS"/>
</dbReference>
<dbReference type="PANTHER" id="PTHR12903">
    <property type="entry name" value="MITOCHONDRIAL RIBOSOMAL PROTEIN L24"/>
    <property type="match status" value="1"/>
</dbReference>
<dbReference type="CDD" id="cd06089">
    <property type="entry name" value="KOW_RPL26"/>
    <property type="match status" value="1"/>
</dbReference>
<dbReference type="Pfam" id="PF00467">
    <property type="entry name" value="KOW"/>
    <property type="match status" value="1"/>
</dbReference>
<dbReference type="KEGG" id="cce:Ccel_0769"/>
<dbReference type="GO" id="GO:1990904">
    <property type="term" value="C:ribonucleoprotein complex"/>
    <property type="evidence" value="ECO:0007669"/>
    <property type="project" value="UniProtKB-KW"/>
</dbReference>
<dbReference type="NCBIfam" id="TIGR01079">
    <property type="entry name" value="rplX_bact"/>
    <property type="match status" value="1"/>
</dbReference>
<evidence type="ECO:0000256" key="6">
    <source>
        <dbReference type="RuleBase" id="RU003477"/>
    </source>
</evidence>
<dbReference type="InterPro" id="IPR057264">
    <property type="entry name" value="Ribosomal_uL24_C"/>
</dbReference>
<keyword evidence="5" id="KW-0699">rRNA-binding</keyword>
<evidence type="ECO:0000256" key="2">
    <source>
        <dbReference type="ARBA" id="ARBA00022980"/>
    </source>
</evidence>
<evidence type="ECO:0000259" key="7">
    <source>
        <dbReference type="SMART" id="SM00739"/>
    </source>
</evidence>
<comment type="function">
    <text evidence="5">One of the proteins that surrounds the polypeptide exit tunnel on the outside of the subunit.</text>
</comment>
<dbReference type="STRING" id="394503.Ccel_0769"/>
<proteinExistence type="inferred from homology"/>
<comment type="subunit">
    <text evidence="5">Part of the 50S ribosomal subunit.</text>
</comment>
<name>B8I7Z0_RUMCH</name>
<organism evidence="8 9">
    <name type="scientific">Ruminiclostridium cellulolyticum (strain ATCC 35319 / DSM 5812 / JCM 6584 / H10)</name>
    <name type="common">Clostridium cellulolyticum</name>
    <dbReference type="NCBI Taxonomy" id="394503"/>
    <lineage>
        <taxon>Bacteria</taxon>
        <taxon>Bacillati</taxon>
        <taxon>Bacillota</taxon>
        <taxon>Clostridia</taxon>
        <taxon>Eubacteriales</taxon>
        <taxon>Oscillospiraceae</taxon>
        <taxon>Ruminiclostridium</taxon>
    </lineage>
</organism>
<dbReference type="Proteomes" id="UP000001349">
    <property type="component" value="Chromosome"/>
</dbReference>
<sequence length="116" mass="12731">MANKVHVKKNDTVLVLSGKDRGKKGKVLSVNPSNNQVLVEGINISTKHKKPRGKYQQGGIIHQESHIDSSNVMLICDKCGKPTKVAKTILDNGQKARTCKNCNEIIDIVLDKNKEG</sequence>
<dbReference type="InterPro" id="IPR008991">
    <property type="entry name" value="Translation_prot_SH3-like_sf"/>
</dbReference>
<dbReference type="GO" id="GO:0006412">
    <property type="term" value="P:translation"/>
    <property type="evidence" value="ECO:0007669"/>
    <property type="project" value="UniProtKB-UniRule"/>
</dbReference>
<evidence type="ECO:0000256" key="3">
    <source>
        <dbReference type="ARBA" id="ARBA00023274"/>
    </source>
</evidence>
<dbReference type="PROSITE" id="PS01108">
    <property type="entry name" value="RIBOSOMAL_L24"/>
    <property type="match status" value="1"/>
</dbReference>
<dbReference type="GO" id="GO:0019843">
    <property type="term" value="F:rRNA binding"/>
    <property type="evidence" value="ECO:0007669"/>
    <property type="project" value="UniProtKB-UniRule"/>
</dbReference>
<dbReference type="EMBL" id="CP001348">
    <property type="protein sequence ID" value="ACL75147.1"/>
    <property type="molecule type" value="Genomic_DNA"/>
</dbReference>
<dbReference type="InterPro" id="IPR003256">
    <property type="entry name" value="Ribosomal_uL24"/>
</dbReference>
<evidence type="ECO:0000256" key="5">
    <source>
        <dbReference type="HAMAP-Rule" id="MF_01326"/>
    </source>
</evidence>
<dbReference type="GO" id="GO:0005840">
    <property type="term" value="C:ribosome"/>
    <property type="evidence" value="ECO:0007669"/>
    <property type="project" value="UniProtKB-KW"/>
</dbReference>
<keyword evidence="5" id="KW-0694">RNA-binding</keyword>
<dbReference type="SMART" id="SM00739">
    <property type="entry name" value="KOW"/>
    <property type="match status" value="1"/>
</dbReference>
<dbReference type="SUPFAM" id="SSF50104">
    <property type="entry name" value="Translation proteins SH3-like domain"/>
    <property type="match status" value="1"/>
</dbReference>
<evidence type="ECO:0000256" key="4">
    <source>
        <dbReference type="ARBA" id="ARBA00035206"/>
    </source>
</evidence>
<dbReference type="OrthoDB" id="9807419at2"/>
<dbReference type="RefSeq" id="WP_015924312.1">
    <property type="nucleotide sequence ID" value="NC_011898.1"/>
</dbReference>
<evidence type="ECO:0000313" key="8">
    <source>
        <dbReference type="EMBL" id="ACL75147.1"/>
    </source>
</evidence>
<gene>
    <name evidence="5" type="primary">rplX</name>
    <name evidence="8" type="ordered locus">Ccel_0769</name>
</gene>
<dbReference type="HOGENOM" id="CLU_093315_2_3_9"/>
<dbReference type="GO" id="GO:0003735">
    <property type="term" value="F:structural constituent of ribosome"/>
    <property type="evidence" value="ECO:0007669"/>
    <property type="project" value="InterPro"/>
</dbReference>
<protein>
    <recommendedName>
        <fullName evidence="4 5">Large ribosomal subunit protein uL24</fullName>
    </recommendedName>
</protein>
<evidence type="ECO:0000313" key="9">
    <source>
        <dbReference type="Proteomes" id="UP000001349"/>
    </source>
</evidence>
<dbReference type="eggNOG" id="COG0198">
    <property type="taxonomic scope" value="Bacteria"/>
</dbReference>
<dbReference type="Pfam" id="PF17136">
    <property type="entry name" value="ribosomal_L24"/>
    <property type="match status" value="1"/>
</dbReference>
<keyword evidence="2 5" id="KW-0689">Ribosomal protein</keyword>